<feature type="compositionally biased region" description="Pro residues" evidence="1">
    <location>
        <begin position="205"/>
        <end position="223"/>
    </location>
</feature>
<dbReference type="GeneID" id="4354081"/>
<evidence type="ECO:0000256" key="1">
    <source>
        <dbReference type="SAM" id="MobiDB-lite"/>
    </source>
</evidence>
<dbReference type="AlphaFoldDB" id="Q0CA52"/>
<evidence type="ECO:0000313" key="2">
    <source>
        <dbReference type="EMBL" id="EAU30569.1"/>
    </source>
</evidence>
<protein>
    <recommendedName>
        <fullName evidence="4">Myb-like domain-containing protein</fullName>
    </recommendedName>
</protein>
<name>Q0CA52_ASPTN</name>
<feature type="region of interest" description="Disordered" evidence="1">
    <location>
        <begin position="126"/>
        <end position="251"/>
    </location>
</feature>
<accession>Q0CA52</accession>
<organism evidence="2 3">
    <name type="scientific">Aspergillus terreus (strain NIH 2624 / FGSC A1156)</name>
    <dbReference type="NCBI Taxonomy" id="341663"/>
    <lineage>
        <taxon>Eukaryota</taxon>
        <taxon>Fungi</taxon>
        <taxon>Dikarya</taxon>
        <taxon>Ascomycota</taxon>
        <taxon>Pezizomycotina</taxon>
        <taxon>Eurotiomycetes</taxon>
        <taxon>Eurotiomycetidae</taxon>
        <taxon>Eurotiales</taxon>
        <taxon>Aspergillaceae</taxon>
        <taxon>Aspergillus</taxon>
        <taxon>Aspergillus subgen. Circumdati</taxon>
    </lineage>
</organism>
<dbReference type="Proteomes" id="UP000007963">
    <property type="component" value="Unassembled WGS sequence"/>
</dbReference>
<evidence type="ECO:0008006" key="4">
    <source>
        <dbReference type="Google" id="ProtNLM"/>
    </source>
</evidence>
<feature type="compositionally biased region" description="Low complexity" evidence="1">
    <location>
        <begin position="126"/>
        <end position="141"/>
    </location>
</feature>
<evidence type="ECO:0000313" key="3">
    <source>
        <dbReference type="Proteomes" id="UP000007963"/>
    </source>
</evidence>
<feature type="compositionally biased region" description="Pro residues" evidence="1">
    <location>
        <begin position="230"/>
        <end position="241"/>
    </location>
</feature>
<feature type="region of interest" description="Disordered" evidence="1">
    <location>
        <begin position="319"/>
        <end position="345"/>
    </location>
</feature>
<dbReference type="OrthoDB" id="5371646at2759"/>
<dbReference type="eggNOG" id="ENOG502SA85">
    <property type="taxonomic scope" value="Eukaryota"/>
</dbReference>
<dbReference type="VEuPathDB" id="FungiDB:ATEG_09432"/>
<dbReference type="STRING" id="341663.Q0CA52"/>
<dbReference type="HOGENOM" id="CLU_069663_0_0_1"/>
<feature type="compositionally biased region" description="Basic and acidic residues" evidence="1">
    <location>
        <begin position="161"/>
        <end position="176"/>
    </location>
</feature>
<sequence length="345" mass="37762">MSNPPERPWTEEEKYTLLTEILKKAGIPSSHLVRIVRDFSISPSWADIPLPPGRSLNSCKMAFYNMCQHVPLPVNPSLPSFPPGRHEPSASSTTPLESGIARKRPLLPADKPILAPRAIQPRLAASTASYSSESGASTLLSPRSESLNARGEPPRKRGRPSKAESERRKAAAEARGEPYPLPRRSGSNKTKGPSTPASPSTTEPVNPPLAPQAITPRPPPTIPQPELRYAPPPPARPPGLIPPNDDIRARDIHSRELGPTLRELPMPAEMRQTLPSPQALQLGHRETIARMDPGERPYDLHPQERMSLVADNRRSLLLPTTARPDEPPGPAPDIVLRNPVDKRTE</sequence>
<reference evidence="3" key="1">
    <citation type="submission" date="2005-09" db="EMBL/GenBank/DDBJ databases">
        <title>Annotation of the Aspergillus terreus NIH2624 genome.</title>
        <authorList>
            <person name="Birren B.W."/>
            <person name="Lander E.S."/>
            <person name="Galagan J.E."/>
            <person name="Nusbaum C."/>
            <person name="Devon K."/>
            <person name="Henn M."/>
            <person name="Ma L.-J."/>
            <person name="Jaffe D.B."/>
            <person name="Butler J."/>
            <person name="Alvarez P."/>
            <person name="Gnerre S."/>
            <person name="Grabherr M."/>
            <person name="Kleber M."/>
            <person name="Mauceli E.W."/>
            <person name="Brockman W."/>
            <person name="Rounsley S."/>
            <person name="Young S.K."/>
            <person name="LaButti K."/>
            <person name="Pushparaj V."/>
            <person name="DeCaprio D."/>
            <person name="Crawford M."/>
            <person name="Koehrsen M."/>
            <person name="Engels R."/>
            <person name="Montgomery P."/>
            <person name="Pearson M."/>
            <person name="Howarth C."/>
            <person name="Larson L."/>
            <person name="Luoma S."/>
            <person name="White J."/>
            <person name="Alvarado L."/>
            <person name="Kodira C.D."/>
            <person name="Zeng Q."/>
            <person name="Oleary S."/>
            <person name="Yandava C."/>
            <person name="Denning D.W."/>
            <person name="Nierman W.C."/>
            <person name="Milne T."/>
            <person name="Madden K."/>
        </authorList>
    </citation>
    <scope>NUCLEOTIDE SEQUENCE [LARGE SCALE GENOMIC DNA]</scope>
    <source>
        <strain evidence="3">NIH 2624 / FGSC A1156</strain>
    </source>
</reference>
<feature type="region of interest" description="Disordered" evidence="1">
    <location>
        <begin position="78"/>
        <end position="109"/>
    </location>
</feature>
<proteinExistence type="predicted"/>
<dbReference type="RefSeq" id="XP_001218054.1">
    <property type="nucleotide sequence ID" value="XM_001218053.1"/>
</dbReference>
<dbReference type="EMBL" id="CH476607">
    <property type="protein sequence ID" value="EAU30569.1"/>
    <property type="molecule type" value="Genomic_DNA"/>
</dbReference>
<dbReference type="OMA" id="WAEHEKV"/>
<gene>
    <name evidence="2" type="ORF">ATEG_09432</name>
</gene>
<feature type="compositionally biased region" description="Low complexity" evidence="1">
    <location>
        <begin position="193"/>
        <end position="202"/>
    </location>
</feature>